<gene>
    <name evidence="2" type="ORF">GMJLKIPL_6577</name>
</gene>
<evidence type="ECO:0000313" key="3">
    <source>
        <dbReference type="Proteomes" id="UP001055153"/>
    </source>
</evidence>
<name>A0ABQ4SS08_9HYPH</name>
<dbReference type="Pfam" id="PF00534">
    <property type="entry name" value="Glycos_transf_1"/>
    <property type="match status" value="2"/>
</dbReference>
<dbReference type="RefSeq" id="WP_238242045.1">
    <property type="nucleotide sequence ID" value="NZ_BPQQ01000141.1"/>
</dbReference>
<sequence>MYILFDGRALQDEDYSSKGIGQYSLFLLRSLKSIFPDLRIACYVDFQLPDVLEDSKIFFSSYLNNVFDFDGDGYINPSPMTHDTSALSYALRQNMWRIAVVHDFIPIMSQNFFTDNYDYLEYNYLLKSLSRYDLLIANSDHTMRQINLFVDTSNRAVSVMHPLSRFSADENASSADSVDRNDAEEPYVFIAAAQDRRKNIELILNSIKMINSLGLKVVFGGGVSESYINNTFPDHQIDFGKNKVEFTGRLPDEDLKKLYIKAACTIVPSKDEGFSIPVREAISLKASVIGSRIPAHEEQILNKEFLFDPRSPDELMKALKSIIEKKYFFAENYRYFDHHAELEHLKNSIGSMHNSSGASLHADVPKVFVGPENGKKTGIAVFNSYICDELISRDYTYKDVDSLGDEDFFKWLYENQESRIIYSIGNNEIFHSKAYTAVCHVPGVCILHDSRMFEFLLNRYGAWKIIQLHNSIFKGDFNIKVENVEYWQKNRRKLTHSFLNEIVDRSSEVIVHSLVQLNMIKTTYNTDRVRYVEFLTQMSDEERSKIIENRNFYRNRPAFMLNIFMFGELEATKGCSEIIMAASILKMRGVIFNLVFIGKSDHHYRGLLDKIILSLEIKDNIDFVGYVDRSMYIEYLQRCDVAIQLRYPIFGQVSGPVADCAVCGIPIVTVSSISQGMNLEDCCVTIPDSFSPMHIADAVELASKKRYTPMNAVTPMHYLDKIEAGTIVAANK</sequence>
<keyword evidence="3" id="KW-1185">Reference proteome</keyword>
<organism evidence="2 3">
    <name type="scientific">Methylobacterium isbiliense</name>
    <dbReference type="NCBI Taxonomy" id="315478"/>
    <lineage>
        <taxon>Bacteria</taxon>
        <taxon>Pseudomonadati</taxon>
        <taxon>Pseudomonadota</taxon>
        <taxon>Alphaproteobacteria</taxon>
        <taxon>Hyphomicrobiales</taxon>
        <taxon>Methylobacteriaceae</taxon>
        <taxon>Methylobacterium</taxon>
    </lineage>
</organism>
<dbReference type="SUPFAM" id="SSF53756">
    <property type="entry name" value="UDP-Glycosyltransferase/glycogen phosphorylase"/>
    <property type="match status" value="2"/>
</dbReference>
<dbReference type="Gene3D" id="3.40.50.2000">
    <property type="entry name" value="Glycogen Phosphorylase B"/>
    <property type="match status" value="2"/>
</dbReference>
<feature type="domain" description="Glycosyl transferase family 1" evidence="1">
    <location>
        <begin position="182"/>
        <end position="326"/>
    </location>
</feature>
<protein>
    <recommendedName>
        <fullName evidence="1">Glycosyl transferase family 1 domain-containing protein</fullName>
    </recommendedName>
</protein>
<evidence type="ECO:0000313" key="2">
    <source>
        <dbReference type="EMBL" id="GJE04613.1"/>
    </source>
</evidence>
<feature type="domain" description="Glycosyl transferase family 1" evidence="1">
    <location>
        <begin position="563"/>
        <end position="671"/>
    </location>
</feature>
<dbReference type="EMBL" id="BPQQ01000141">
    <property type="protein sequence ID" value="GJE04613.1"/>
    <property type="molecule type" value="Genomic_DNA"/>
</dbReference>
<dbReference type="InterPro" id="IPR001296">
    <property type="entry name" value="Glyco_trans_1"/>
</dbReference>
<reference evidence="2" key="1">
    <citation type="journal article" date="2021" name="Front. Microbiol.">
        <title>Comprehensive Comparative Genomics and Phenotyping of Methylobacterium Species.</title>
        <authorList>
            <person name="Alessa O."/>
            <person name="Ogura Y."/>
            <person name="Fujitani Y."/>
            <person name="Takami H."/>
            <person name="Hayashi T."/>
            <person name="Sahin N."/>
            <person name="Tani A."/>
        </authorList>
    </citation>
    <scope>NUCLEOTIDE SEQUENCE</scope>
    <source>
        <strain evidence="2">DSM 17168</strain>
    </source>
</reference>
<comment type="caution">
    <text evidence="2">The sequence shown here is derived from an EMBL/GenBank/DDBJ whole genome shotgun (WGS) entry which is preliminary data.</text>
</comment>
<reference evidence="2" key="2">
    <citation type="submission" date="2021-08" db="EMBL/GenBank/DDBJ databases">
        <authorList>
            <person name="Tani A."/>
            <person name="Ola A."/>
            <person name="Ogura Y."/>
            <person name="Katsura K."/>
            <person name="Hayashi T."/>
        </authorList>
    </citation>
    <scope>NUCLEOTIDE SEQUENCE</scope>
    <source>
        <strain evidence="2">DSM 17168</strain>
    </source>
</reference>
<proteinExistence type="predicted"/>
<dbReference type="Proteomes" id="UP001055153">
    <property type="component" value="Unassembled WGS sequence"/>
</dbReference>
<evidence type="ECO:0000259" key="1">
    <source>
        <dbReference type="Pfam" id="PF00534"/>
    </source>
</evidence>
<dbReference type="PANTHER" id="PTHR46401:SF8">
    <property type="entry name" value="BLL6006 PROTEIN"/>
    <property type="match status" value="1"/>
</dbReference>
<dbReference type="PANTHER" id="PTHR46401">
    <property type="entry name" value="GLYCOSYLTRANSFERASE WBBK-RELATED"/>
    <property type="match status" value="1"/>
</dbReference>
<accession>A0ABQ4SS08</accession>